<keyword evidence="4" id="KW-1185">Reference proteome</keyword>
<protein>
    <recommendedName>
        <fullName evidence="2">Histidine kinase/HSP90-like ATPase domain-containing protein</fullName>
    </recommendedName>
</protein>
<dbReference type="RefSeq" id="WP_171633203.1">
    <property type="nucleotide sequence ID" value="NZ_WHNY01000065.1"/>
</dbReference>
<dbReference type="SUPFAM" id="SSF55874">
    <property type="entry name" value="ATPase domain of HSP90 chaperone/DNA topoisomerase II/histidine kinase"/>
    <property type="match status" value="1"/>
</dbReference>
<feature type="transmembrane region" description="Helical" evidence="1">
    <location>
        <begin position="6"/>
        <end position="24"/>
    </location>
</feature>
<sequence>MSTSSPLFLFPVVSIAKLTIITLVENSIFYGLRKRAVNHIIVTASSVEDRVVVVEVSDKGPGIDPVKLEHILAGNVTSSSEKRLNNLGLRNIQERIQLYLGVEFGLRFYIEPCEGRP</sequence>
<name>A0ABX1XDW6_9BACL</name>
<evidence type="ECO:0000259" key="2">
    <source>
        <dbReference type="Pfam" id="PF02518"/>
    </source>
</evidence>
<comment type="caution">
    <text evidence="3">The sequence shown here is derived from an EMBL/GenBank/DDBJ whole genome shotgun (WGS) entry which is preliminary data.</text>
</comment>
<dbReference type="EMBL" id="WHNY01000065">
    <property type="protein sequence ID" value="NOU66682.1"/>
    <property type="molecule type" value="Genomic_DNA"/>
</dbReference>
<keyword evidence="1" id="KW-0472">Membrane</keyword>
<evidence type="ECO:0000256" key="1">
    <source>
        <dbReference type="SAM" id="Phobius"/>
    </source>
</evidence>
<dbReference type="Gene3D" id="3.30.565.10">
    <property type="entry name" value="Histidine kinase-like ATPase, C-terminal domain"/>
    <property type="match status" value="1"/>
</dbReference>
<gene>
    <name evidence="3" type="ORF">GC096_21795</name>
</gene>
<keyword evidence="1" id="KW-1133">Transmembrane helix</keyword>
<dbReference type="Proteomes" id="UP000653578">
    <property type="component" value="Unassembled WGS sequence"/>
</dbReference>
<dbReference type="InterPro" id="IPR050640">
    <property type="entry name" value="Bact_2-comp_sensor_kinase"/>
</dbReference>
<dbReference type="PANTHER" id="PTHR34220:SF7">
    <property type="entry name" value="SENSOR HISTIDINE KINASE YPDA"/>
    <property type="match status" value="1"/>
</dbReference>
<organism evidence="3 4">
    <name type="scientific">Paenibacillus plantarum</name>
    <dbReference type="NCBI Taxonomy" id="2654975"/>
    <lineage>
        <taxon>Bacteria</taxon>
        <taxon>Bacillati</taxon>
        <taxon>Bacillota</taxon>
        <taxon>Bacilli</taxon>
        <taxon>Bacillales</taxon>
        <taxon>Paenibacillaceae</taxon>
        <taxon>Paenibacillus</taxon>
    </lineage>
</organism>
<feature type="domain" description="Histidine kinase/HSP90-like ATPase" evidence="2">
    <location>
        <begin position="20"/>
        <end position="99"/>
    </location>
</feature>
<evidence type="ECO:0000313" key="3">
    <source>
        <dbReference type="EMBL" id="NOU66682.1"/>
    </source>
</evidence>
<dbReference type="PANTHER" id="PTHR34220">
    <property type="entry name" value="SENSOR HISTIDINE KINASE YPDA"/>
    <property type="match status" value="1"/>
</dbReference>
<proteinExistence type="predicted"/>
<accession>A0ABX1XDW6</accession>
<evidence type="ECO:0000313" key="4">
    <source>
        <dbReference type="Proteomes" id="UP000653578"/>
    </source>
</evidence>
<keyword evidence="1" id="KW-0812">Transmembrane</keyword>
<dbReference type="InterPro" id="IPR003594">
    <property type="entry name" value="HATPase_dom"/>
</dbReference>
<reference evidence="3 4" key="1">
    <citation type="submission" date="2019-10" db="EMBL/GenBank/DDBJ databases">
        <title>Description of Paenibacillus humi sp. nov.</title>
        <authorList>
            <person name="Carlier A."/>
            <person name="Qi S."/>
        </authorList>
    </citation>
    <scope>NUCLEOTIDE SEQUENCE [LARGE SCALE GENOMIC DNA]</scope>
    <source>
        <strain evidence="3 4">LMG 31461</strain>
    </source>
</reference>
<dbReference type="Pfam" id="PF02518">
    <property type="entry name" value="HATPase_c"/>
    <property type="match status" value="1"/>
</dbReference>
<dbReference type="InterPro" id="IPR036890">
    <property type="entry name" value="HATPase_C_sf"/>
</dbReference>